<organism evidence="1 2">
    <name type="scientific">Ixodes persulcatus</name>
    <name type="common">Taiga tick</name>
    <dbReference type="NCBI Taxonomy" id="34615"/>
    <lineage>
        <taxon>Eukaryota</taxon>
        <taxon>Metazoa</taxon>
        <taxon>Ecdysozoa</taxon>
        <taxon>Arthropoda</taxon>
        <taxon>Chelicerata</taxon>
        <taxon>Arachnida</taxon>
        <taxon>Acari</taxon>
        <taxon>Parasitiformes</taxon>
        <taxon>Ixodida</taxon>
        <taxon>Ixodoidea</taxon>
        <taxon>Ixodidae</taxon>
        <taxon>Ixodinae</taxon>
        <taxon>Ixodes</taxon>
    </lineage>
</organism>
<accession>A0AC60R3Z7</accession>
<protein>
    <submittedName>
        <fullName evidence="1">Uncharacterized protein</fullName>
    </submittedName>
</protein>
<keyword evidence="2" id="KW-1185">Reference proteome</keyword>
<proteinExistence type="predicted"/>
<dbReference type="Proteomes" id="UP000805193">
    <property type="component" value="Unassembled WGS sequence"/>
</dbReference>
<reference evidence="1 2" key="1">
    <citation type="journal article" date="2020" name="Cell">
        <title>Large-Scale Comparative Analyses of Tick Genomes Elucidate Their Genetic Diversity and Vector Capacities.</title>
        <authorList>
            <consortium name="Tick Genome and Microbiome Consortium (TIGMIC)"/>
            <person name="Jia N."/>
            <person name="Wang J."/>
            <person name="Shi W."/>
            <person name="Du L."/>
            <person name="Sun Y."/>
            <person name="Zhan W."/>
            <person name="Jiang J.F."/>
            <person name="Wang Q."/>
            <person name="Zhang B."/>
            <person name="Ji P."/>
            <person name="Bell-Sakyi L."/>
            <person name="Cui X.M."/>
            <person name="Yuan T.T."/>
            <person name="Jiang B.G."/>
            <person name="Yang W.F."/>
            <person name="Lam T.T."/>
            <person name="Chang Q.C."/>
            <person name="Ding S.J."/>
            <person name="Wang X.J."/>
            <person name="Zhu J.G."/>
            <person name="Ruan X.D."/>
            <person name="Zhao L."/>
            <person name="Wei J.T."/>
            <person name="Ye R.Z."/>
            <person name="Que T.C."/>
            <person name="Du C.H."/>
            <person name="Zhou Y.H."/>
            <person name="Cheng J.X."/>
            <person name="Dai P.F."/>
            <person name="Guo W.B."/>
            <person name="Han X.H."/>
            <person name="Huang E.J."/>
            <person name="Li L.F."/>
            <person name="Wei W."/>
            <person name="Gao Y.C."/>
            <person name="Liu J.Z."/>
            <person name="Shao H.Z."/>
            <person name="Wang X."/>
            <person name="Wang C.C."/>
            <person name="Yang T.C."/>
            <person name="Huo Q.B."/>
            <person name="Li W."/>
            <person name="Chen H.Y."/>
            <person name="Chen S.E."/>
            <person name="Zhou L.G."/>
            <person name="Ni X.B."/>
            <person name="Tian J.H."/>
            <person name="Sheng Y."/>
            <person name="Liu T."/>
            <person name="Pan Y.S."/>
            <person name="Xia L.Y."/>
            <person name="Li J."/>
            <person name="Zhao F."/>
            <person name="Cao W.C."/>
        </authorList>
    </citation>
    <scope>NUCLEOTIDE SEQUENCE [LARGE SCALE GENOMIC DNA]</scope>
    <source>
        <strain evidence="1">Iper-2018</strain>
    </source>
</reference>
<sequence>MYVLVRFLEGHDPHMRHVIVVSDIQDFRPADTSDFDNKSIYDAFWSEGVEDNTGFYSAQVLALGTEKSRTSSDSDGPSAHDSEMRQAENSFWKKCTLLQEDNLFLQEQLKGYQRFSAPKSFNPLRPWRNFITKLKVGQEASIFLYGEDIVTAQLHHHQHPHYHYHPQQRTACTGGVCGAC</sequence>
<evidence type="ECO:0000313" key="1">
    <source>
        <dbReference type="EMBL" id="KAG0445752.1"/>
    </source>
</evidence>
<gene>
    <name evidence="1" type="ORF">HPB47_013401</name>
</gene>
<name>A0AC60R3Z7_IXOPE</name>
<comment type="caution">
    <text evidence="1">The sequence shown here is derived from an EMBL/GenBank/DDBJ whole genome shotgun (WGS) entry which is preliminary data.</text>
</comment>
<dbReference type="EMBL" id="JABSTQ010000014">
    <property type="protein sequence ID" value="KAG0445752.1"/>
    <property type="molecule type" value="Genomic_DNA"/>
</dbReference>
<evidence type="ECO:0000313" key="2">
    <source>
        <dbReference type="Proteomes" id="UP000805193"/>
    </source>
</evidence>